<dbReference type="CDD" id="cd03254">
    <property type="entry name" value="ABCC_Glucan_exporter_like"/>
    <property type="match status" value="1"/>
</dbReference>
<dbReference type="InterPro" id="IPR011527">
    <property type="entry name" value="ABC1_TM_dom"/>
</dbReference>
<name>A0A9E7TIX8_9EURY</name>
<feature type="domain" description="ABC transmembrane type-1" evidence="10">
    <location>
        <begin position="39"/>
        <end position="321"/>
    </location>
</feature>
<evidence type="ECO:0000259" key="10">
    <source>
        <dbReference type="PROSITE" id="PS50929"/>
    </source>
</evidence>
<protein>
    <submittedName>
        <fullName evidence="11">ABC transporter ATP-binding protein/permease</fullName>
    </submittedName>
</protein>
<dbReference type="InterPro" id="IPR036640">
    <property type="entry name" value="ABC1_TM_sf"/>
</dbReference>
<dbReference type="SUPFAM" id="SSF90123">
    <property type="entry name" value="ABC transporter transmembrane region"/>
    <property type="match status" value="1"/>
</dbReference>
<dbReference type="CDD" id="cd18547">
    <property type="entry name" value="ABC_6TM_Tm288_like"/>
    <property type="match status" value="1"/>
</dbReference>
<dbReference type="InterPro" id="IPR039421">
    <property type="entry name" value="Type_1_exporter"/>
</dbReference>
<keyword evidence="6 8" id="KW-1133">Transmembrane helix</keyword>
<dbReference type="PANTHER" id="PTHR43394:SF1">
    <property type="entry name" value="ATP-BINDING CASSETTE SUB-FAMILY B MEMBER 10, MITOCHONDRIAL"/>
    <property type="match status" value="1"/>
</dbReference>
<feature type="transmembrane region" description="Helical" evidence="8">
    <location>
        <begin position="75"/>
        <end position="100"/>
    </location>
</feature>
<dbReference type="PROSITE" id="PS00211">
    <property type="entry name" value="ABC_TRANSPORTER_1"/>
    <property type="match status" value="1"/>
</dbReference>
<dbReference type="GO" id="GO:0015421">
    <property type="term" value="F:ABC-type oligopeptide transporter activity"/>
    <property type="evidence" value="ECO:0007669"/>
    <property type="project" value="TreeGrafter"/>
</dbReference>
<feature type="transmembrane region" description="Helical" evidence="8">
    <location>
        <begin position="38"/>
        <end position="63"/>
    </location>
</feature>
<feature type="transmembrane region" description="Helical" evidence="8">
    <location>
        <begin position="292"/>
        <end position="313"/>
    </location>
</feature>
<evidence type="ECO:0000259" key="9">
    <source>
        <dbReference type="PROSITE" id="PS50893"/>
    </source>
</evidence>
<dbReference type="InterPro" id="IPR003593">
    <property type="entry name" value="AAA+_ATPase"/>
</dbReference>
<organism evidence="11 12">
    <name type="scientific">Methanoplanus endosymbiosus</name>
    <dbReference type="NCBI Taxonomy" id="33865"/>
    <lineage>
        <taxon>Archaea</taxon>
        <taxon>Methanobacteriati</taxon>
        <taxon>Methanobacteriota</taxon>
        <taxon>Stenosarchaea group</taxon>
        <taxon>Methanomicrobia</taxon>
        <taxon>Methanomicrobiales</taxon>
        <taxon>Methanomicrobiaceae</taxon>
        <taxon>Methanoplanus</taxon>
    </lineage>
</organism>
<dbReference type="AlphaFoldDB" id="A0A9E7TIX8"/>
<proteinExistence type="predicted"/>
<dbReference type="EMBL" id="CP096115">
    <property type="protein sequence ID" value="UUX91170.1"/>
    <property type="molecule type" value="Genomic_DNA"/>
</dbReference>
<dbReference type="InterPro" id="IPR017871">
    <property type="entry name" value="ABC_transporter-like_CS"/>
</dbReference>
<evidence type="ECO:0000256" key="6">
    <source>
        <dbReference type="ARBA" id="ARBA00022989"/>
    </source>
</evidence>
<keyword evidence="3 8" id="KW-0812">Transmembrane</keyword>
<dbReference type="RefSeq" id="WP_257741322.1">
    <property type="nucleotide sequence ID" value="NZ_CP096115.1"/>
</dbReference>
<evidence type="ECO:0000256" key="3">
    <source>
        <dbReference type="ARBA" id="ARBA00022692"/>
    </source>
</evidence>
<dbReference type="PROSITE" id="PS50893">
    <property type="entry name" value="ABC_TRANSPORTER_2"/>
    <property type="match status" value="1"/>
</dbReference>
<sequence length="601" mass="66027">MTPASGDTLTLPKEPEGAGRIKSLIRVSRYLGLKKIRLAAVIILFLIGTVSFILLSVMLGIAVNSLTGIKTVDTIYPVVATMAGLSVLSFICYYIGYYLLADVIQTALFRLRQNLFEHMQTLSLRFYDRQPIGELMSRVTNDIDVVTAFFQVPLGTLLMGTFMLITTMVAMLWLNSWLALVAMVAVVLLIGIVWLLARVAGPAFGMLQERLADLNGLTEETLAGEKTIIAYRQQKKMAARQSGVSKEAYEVGVKAQVVSLVINPLTVLVTNLDVGIVALIGSIMIVKGALTVGVLTTFLSLTLLFVLPMLTIFANYNYILSASVSAGRIFSILDEKPDIVDRPGAVELKPVKGHVVFKDVNFSYVSGRQILKNNSFEALPGQKIGLCGPTGAGKSTIINILTRYYDIDSGIIEIDGQNIYDVKQESLRKQIGVVLQEPFLFSDTVMNNLKYGRDGASEDECTAVAKDANCHEFITRLPKGYDTILSDGGSNLSQGQRQLLTIARAMIADPRILILDEATSNVDTRTEKNIQAALRKLQEGRTSFVIAHRLSTIKDAHKILVINQGEIVERGTHDEMMAAKGFYYDLYMSQFKGRVSEILSE</sequence>
<feature type="transmembrane region" description="Helical" evidence="8">
    <location>
        <begin position="145"/>
        <end position="171"/>
    </location>
</feature>
<evidence type="ECO:0000256" key="5">
    <source>
        <dbReference type="ARBA" id="ARBA00022840"/>
    </source>
</evidence>
<dbReference type="SUPFAM" id="SSF52540">
    <property type="entry name" value="P-loop containing nucleoside triphosphate hydrolases"/>
    <property type="match status" value="1"/>
</dbReference>
<dbReference type="KEGG" id="mend:L6E24_07190"/>
<dbReference type="PROSITE" id="PS50929">
    <property type="entry name" value="ABC_TM1F"/>
    <property type="match status" value="1"/>
</dbReference>
<dbReference type="SMART" id="SM00382">
    <property type="entry name" value="AAA"/>
    <property type="match status" value="1"/>
</dbReference>
<keyword evidence="12" id="KW-1185">Reference proteome</keyword>
<feature type="transmembrane region" description="Helical" evidence="8">
    <location>
        <begin position="177"/>
        <end position="197"/>
    </location>
</feature>
<keyword evidence="2" id="KW-0813">Transport</keyword>
<dbReference type="Gene3D" id="3.40.50.300">
    <property type="entry name" value="P-loop containing nucleotide triphosphate hydrolases"/>
    <property type="match status" value="1"/>
</dbReference>
<accession>A0A9E7TIX8</accession>
<gene>
    <name evidence="11" type="ORF">L6E24_07190</name>
</gene>
<evidence type="ECO:0000313" key="12">
    <source>
        <dbReference type="Proteomes" id="UP001060368"/>
    </source>
</evidence>
<comment type="subcellular location">
    <subcellularLocation>
        <location evidence="1">Membrane</location>
        <topology evidence="1">Multi-pass membrane protein</topology>
    </subcellularLocation>
</comment>
<evidence type="ECO:0000313" key="11">
    <source>
        <dbReference type="EMBL" id="UUX91170.1"/>
    </source>
</evidence>
<dbReference type="Proteomes" id="UP001060368">
    <property type="component" value="Chromosome"/>
</dbReference>
<evidence type="ECO:0000256" key="4">
    <source>
        <dbReference type="ARBA" id="ARBA00022741"/>
    </source>
</evidence>
<keyword evidence="4" id="KW-0547">Nucleotide-binding</keyword>
<evidence type="ECO:0000256" key="7">
    <source>
        <dbReference type="ARBA" id="ARBA00023136"/>
    </source>
</evidence>
<dbReference type="Gene3D" id="1.20.1560.10">
    <property type="entry name" value="ABC transporter type 1, transmembrane domain"/>
    <property type="match status" value="1"/>
</dbReference>
<evidence type="ECO:0000256" key="8">
    <source>
        <dbReference type="SAM" id="Phobius"/>
    </source>
</evidence>
<dbReference type="Pfam" id="PF00664">
    <property type="entry name" value="ABC_membrane"/>
    <property type="match status" value="1"/>
</dbReference>
<dbReference type="GO" id="GO:0005524">
    <property type="term" value="F:ATP binding"/>
    <property type="evidence" value="ECO:0007669"/>
    <property type="project" value="UniProtKB-KW"/>
</dbReference>
<dbReference type="FunFam" id="3.40.50.300:FF:000287">
    <property type="entry name" value="Multidrug ABC transporter ATP-binding protein"/>
    <property type="match status" value="1"/>
</dbReference>
<dbReference type="GO" id="GO:0016020">
    <property type="term" value="C:membrane"/>
    <property type="evidence" value="ECO:0007669"/>
    <property type="project" value="UniProtKB-SubCell"/>
</dbReference>
<evidence type="ECO:0000256" key="2">
    <source>
        <dbReference type="ARBA" id="ARBA00022448"/>
    </source>
</evidence>
<feature type="domain" description="ABC transporter" evidence="9">
    <location>
        <begin position="355"/>
        <end position="589"/>
    </location>
</feature>
<keyword evidence="5 11" id="KW-0067">ATP-binding</keyword>
<keyword evidence="7 8" id="KW-0472">Membrane</keyword>
<dbReference type="InterPro" id="IPR003439">
    <property type="entry name" value="ABC_transporter-like_ATP-bd"/>
</dbReference>
<dbReference type="PANTHER" id="PTHR43394">
    <property type="entry name" value="ATP-DEPENDENT PERMEASE MDL1, MITOCHONDRIAL"/>
    <property type="match status" value="1"/>
</dbReference>
<dbReference type="InterPro" id="IPR027417">
    <property type="entry name" value="P-loop_NTPase"/>
</dbReference>
<dbReference type="GO" id="GO:0016887">
    <property type="term" value="F:ATP hydrolysis activity"/>
    <property type="evidence" value="ECO:0007669"/>
    <property type="project" value="InterPro"/>
</dbReference>
<dbReference type="Pfam" id="PF00005">
    <property type="entry name" value="ABC_tran"/>
    <property type="match status" value="1"/>
</dbReference>
<evidence type="ECO:0000256" key="1">
    <source>
        <dbReference type="ARBA" id="ARBA00004141"/>
    </source>
</evidence>
<reference evidence="11" key="1">
    <citation type="submission" date="2022-04" db="EMBL/GenBank/DDBJ databases">
        <title>Complete genome of Methanoplanus endosymbiosus DSM 3599.</title>
        <authorList>
            <person name="Chen S.-C."/>
            <person name="You Y.-T."/>
            <person name="Zhou Y.-Z."/>
            <person name="Lai M.-C."/>
        </authorList>
    </citation>
    <scope>NUCLEOTIDE SEQUENCE</scope>
    <source>
        <strain evidence="11">DSM 3599</strain>
    </source>
</reference>
<dbReference type="GeneID" id="74307472"/>